<dbReference type="STRING" id="5454.A0A163B781"/>
<dbReference type="SUPFAM" id="SSF51735">
    <property type="entry name" value="NAD(P)-binding Rossmann-fold domains"/>
    <property type="match status" value="1"/>
</dbReference>
<feature type="domain" description="Ketoreductase" evidence="3">
    <location>
        <begin position="40"/>
        <end position="225"/>
    </location>
</feature>
<comment type="similarity">
    <text evidence="1">Belongs to the short-chain dehydrogenases/reductases (SDR) family.</text>
</comment>
<dbReference type="SMART" id="SM00822">
    <property type="entry name" value="PKS_KR"/>
    <property type="match status" value="1"/>
</dbReference>
<gene>
    <name evidence="4" type="ORF">ST47_g7231</name>
</gene>
<evidence type="ECO:0000313" key="4">
    <source>
        <dbReference type="EMBL" id="KZM21604.1"/>
    </source>
</evidence>
<evidence type="ECO:0000256" key="2">
    <source>
        <dbReference type="ARBA" id="ARBA00023002"/>
    </source>
</evidence>
<keyword evidence="2" id="KW-0560">Oxidoreductase</keyword>
<dbReference type="OrthoDB" id="1933717at2759"/>
<dbReference type="PRINTS" id="PR00081">
    <property type="entry name" value="GDHRDH"/>
</dbReference>
<dbReference type="EMBL" id="JYNV01000242">
    <property type="protein sequence ID" value="KZM21604.1"/>
    <property type="molecule type" value="Genomic_DNA"/>
</dbReference>
<dbReference type="PANTHER" id="PTHR43115:SF4">
    <property type="entry name" value="DEHYDROGENASE_REDUCTASE SDR FAMILY MEMBER 11"/>
    <property type="match status" value="1"/>
</dbReference>
<name>A0A163B781_DIDRA</name>
<comment type="caution">
    <text evidence="4">The sequence shown here is derived from an EMBL/GenBank/DDBJ whole genome shotgun (WGS) entry which is preliminary data.</text>
</comment>
<organism evidence="4 5">
    <name type="scientific">Didymella rabiei</name>
    <name type="common">Chickpea ascochyta blight fungus</name>
    <name type="synonym">Mycosphaerella rabiei</name>
    <dbReference type="NCBI Taxonomy" id="5454"/>
    <lineage>
        <taxon>Eukaryota</taxon>
        <taxon>Fungi</taxon>
        <taxon>Dikarya</taxon>
        <taxon>Ascomycota</taxon>
        <taxon>Pezizomycotina</taxon>
        <taxon>Dothideomycetes</taxon>
        <taxon>Pleosporomycetidae</taxon>
        <taxon>Pleosporales</taxon>
        <taxon>Pleosporineae</taxon>
        <taxon>Didymellaceae</taxon>
        <taxon>Ascochyta</taxon>
    </lineage>
</organism>
<keyword evidence="5" id="KW-1185">Reference proteome</keyword>
<dbReference type="Gene3D" id="3.40.50.720">
    <property type="entry name" value="NAD(P)-binding Rossmann-like Domain"/>
    <property type="match status" value="1"/>
</dbReference>
<proteinExistence type="inferred from homology"/>
<reference evidence="4 5" key="1">
    <citation type="journal article" date="2016" name="Sci. Rep.">
        <title>Draft genome sequencing and secretome analysis of fungal phytopathogen Ascochyta rabiei provides insight into the necrotrophic effector repertoire.</title>
        <authorList>
            <person name="Verma S."/>
            <person name="Gazara R.K."/>
            <person name="Nizam S."/>
            <person name="Parween S."/>
            <person name="Chattopadhyay D."/>
            <person name="Verma P.K."/>
        </authorList>
    </citation>
    <scope>NUCLEOTIDE SEQUENCE [LARGE SCALE GENOMIC DNA]</scope>
    <source>
        <strain evidence="4 5">ArDII</strain>
    </source>
</reference>
<dbReference type="GO" id="GO:0016491">
    <property type="term" value="F:oxidoreductase activity"/>
    <property type="evidence" value="ECO:0007669"/>
    <property type="project" value="UniProtKB-KW"/>
</dbReference>
<evidence type="ECO:0000259" key="3">
    <source>
        <dbReference type="SMART" id="SM00822"/>
    </source>
</evidence>
<dbReference type="InterPro" id="IPR036291">
    <property type="entry name" value="NAD(P)-bd_dom_sf"/>
</dbReference>
<evidence type="ECO:0000256" key="1">
    <source>
        <dbReference type="ARBA" id="ARBA00006484"/>
    </source>
</evidence>
<dbReference type="InterPro" id="IPR057326">
    <property type="entry name" value="KR_dom"/>
</dbReference>
<dbReference type="CDD" id="cd05233">
    <property type="entry name" value="SDR_c"/>
    <property type="match status" value="1"/>
</dbReference>
<sequence>MTEEIDYDAITWPAQLTNGVHRSMYPLLEPSNPSLSAAGKTVLVTGASGGIGRAIAQAWTTAGAKGIVITGRRLEALKELESELGEISQGRTKVVVVQADMTQEDEVKQLWQAAAKELGTMDVLINNAGSLTQARLGQDAPSKWWHDFEVNVKAPHLNIHHFLAQSTQPQGTVITLSTGTLGGLYPDFSSYVPSKLASTKVMEFLHAEQAQVRCFSIFPGLVATDMPPRQYLEFARDDPMLSGGLSLFLATPRAEWLRGCVVSVNWDLEEMEGHREEILDKGLCRLGFTGARFGRGGHWGAETKERGCTP</sequence>
<evidence type="ECO:0000313" key="5">
    <source>
        <dbReference type="Proteomes" id="UP000076837"/>
    </source>
</evidence>
<protein>
    <submittedName>
        <fullName evidence="4">Oxidoreductase</fullName>
    </submittedName>
</protein>
<dbReference type="InterPro" id="IPR002347">
    <property type="entry name" value="SDR_fam"/>
</dbReference>
<dbReference type="Proteomes" id="UP000076837">
    <property type="component" value="Unassembled WGS sequence"/>
</dbReference>
<dbReference type="AlphaFoldDB" id="A0A163B781"/>
<accession>A0A163B781</accession>
<dbReference type="Pfam" id="PF00106">
    <property type="entry name" value="adh_short"/>
    <property type="match status" value="1"/>
</dbReference>
<dbReference type="PANTHER" id="PTHR43115">
    <property type="entry name" value="DEHYDROGENASE/REDUCTASE SDR FAMILY MEMBER 11"/>
    <property type="match status" value="1"/>
</dbReference>